<dbReference type="RefSeq" id="WP_026635738.1">
    <property type="nucleotide sequence ID" value="NZ_FONH01000021.1"/>
</dbReference>
<dbReference type="EMBL" id="FONH01000021">
    <property type="protein sequence ID" value="SFF48968.1"/>
    <property type="molecule type" value="Genomic_DNA"/>
</dbReference>
<dbReference type="Proteomes" id="UP000199477">
    <property type="component" value="Unassembled WGS sequence"/>
</dbReference>
<keyword evidence="2" id="KW-1185">Reference proteome</keyword>
<gene>
    <name evidence="1" type="ORF">SAMN02799615_03801</name>
</gene>
<name>A0A1I2J4L7_9GAMM</name>
<organism evidence="1 2">
    <name type="scientific">Dyella marensis</name>
    <dbReference type="NCBI Taxonomy" id="500610"/>
    <lineage>
        <taxon>Bacteria</taxon>
        <taxon>Pseudomonadati</taxon>
        <taxon>Pseudomonadota</taxon>
        <taxon>Gammaproteobacteria</taxon>
        <taxon>Lysobacterales</taxon>
        <taxon>Rhodanobacteraceae</taxon>
        <taxon>Dyella</taxon>
    </lineage>
</organism>
<sequence length="175" mass="19132">MKAYVAWVVPLLVSLGLPGIVRGEEAVTVSVCAVMAAPLDFDRHVIRVEGTVDHADEGFTISDPACPGRQIWLEYGGKTGSDTAYCCGNMSERHRKEPLTIDGVETQLIEDKPFRHFDRIVRSAYSVTMHAVVEGHFFARKAPANSFGGGYGHFGGFSLLVVERVHEATRLSHSS</sequence>
<proteinExistence type="predicted"/>
<evidence type="ECO:0000313" key="2">
    <source>
        <dbReference type="Proteomes" id="UP000199477"/>
    </source>
</evidence>
<evidence type="ECO:0000313" key="1">
    <source>
        <dbReference type="EMBL" id="SFF48968.1"/>
    </source>
</evidence>
<protein>
    <submittedName>
        <fullName evidence="1">Uncharacterized protein</fullName>
    </submittedName>
</protein>
<dbReference type="AlphaFoldDB" id="A0A1I2J4L7"/>
<accession>A0A1I2J4L7</accession>
<reference evidence="2" key="1">
    <citation type="submission" date="2016-10" db="EMBL/GenBank/DDBJ databases">
        <authorList>
            <person name="Varghese N."/>
            <person name="Submissions S."/>
        </authorList>
    </citation>
    <scope>NUCLEOTIDE SEQUENCE [LARGE SCALE GENOMIC DNA]</scope>
    <source>
        <strain evidence="2">UNC178MFTsu3.1</strain>
    </source>
</reference>